<protein>
    <submittedName>
        <fullName evidence="1">Uncharacterized protein</fullName>
    </submittedName>
</protein>
<proteinExistence type="predicted"/>
<evidence type="ECO:0000313" key="2">
    <source>
        <dbReference type="Proteomes" id="UP000280819"/>
    </source>
</evidence>
<sequence>MALPLDDIASPTERIRRKLAVARLVDHFRDVFGAASHDYVLHPPLELDTVRRFEATRRITLPEACVRFITEVGDGGPRHPGHTNDGLGAGPGHGIIPLEHEEHSWQETITPGEVTDDEWRSVFHGADRPDRDILARIQDAVLPVSEGGCGAFHGLILCGPLAGSVIHAMGDGDFLETPPAIVADDFLTWYEAWLDHALGDGVPRAWRDPGRGPGQLFDDLAAGVADDTAARRKRFHLQLIGGLPGLDPEQIALLQEYRRTARDERVRDHCLALLAQFDPDATRPLLDHATDALLIHILVTRAPSLTPSFTDRLNQMRTKSQDHADAVDLIRRV</sequence>
<accession>A0A3P1T4D1</accession>
<dbReference type="AlphaFoldDB" id="A0A3P1T4D1"/>
<reference evidence="1 2" key="1">
    <citation type="submission" date="2018-11" db="EMBL/GenBank/DDBJ databases">
        <title>Genomes From Bacteria Associated with the Canine Oral Cavity: a Test Case for Automated Genome-Based Taxonomic Assignment.</title>
        <authorList>
            <person name="Coil D.A."/>
            <person name="Jospin G."/>
            <person name="Darling A.E."/>
            <person name="Wallis C."/>
            <person name="Davis I.J."/>
            <person name="Harris S."/>
            <person name="Eisen J.A."/>
            <person name="Holcombe L.J."/>
            <person name="O'Flynn C."/>
        </authorList>
    </citation>
    <scope>NUCLEOTIDE SEQUENCE [LARGE SCALE GENOMIC DNA]</scope>
    <source>
        <strain evidence="1 2">OH887_COT-365</strain>
    </source>
</reference>
<evidence type="ECO:0000313" key="1">
    <source>
        <dbReference type="EMBL" id="RRD04164.1"/>
    </source>
</evidence>
<dbReference type="InterPro" id="IPR037883">
    <property type="entry name" value="Knr4/Smi1-like_sf"/>
</dbReference>
<comment type="caution">
    <text evidence="1">The sequence shown here is derived from an EMBL/GenBank/DDBJ whole genome shotgun (WGS) entry which is preliminary data.</text>
</comment>
<dbReference type="OrthoDB" id="1190024at2"/>
<dbReference type="RefSeq" id="WP_124845247.1">
    <property type="nucleotide sequence ID" value="NZ_RQZG01000013.1"/>
</dbReference>
<dbReference type="EMBL" id="RQZG01000013">
    <property type="protein sequence ID" value="RRD04164.1"/>
    <property type="molecule type" value="Genomic_DNA"/>
</dbReference>
<name>A0A3P1T4D1_9ACTN</name>
<organism evidence="1 2">
    <name type="scientific">Arachnia propionica</name>
    <dbReference type="NCBI Taxonomy" id="1750"/>
    <lineage>
        <taxon>Bacteria</taxon>
        <taxon>Bacillati</taxon>
        <taxon>Actinomycetota</taxon>
        <taxon>Actinomycetes</taxon>
        <taxon>Propionibacteriales</taxon>
        <taxon>Propionibacteriaceae</taxon>
        <taxon>Arachnia</taxon>
    </lineage>
</organism>
<dbReference type="Proteomes" id="UP000280819">
    <property type="component" value="Unassembled WGS sequence"/>
</dbReference>
<dbReference type="SUPFAM" id="SSF160631">
    <property type="entry name" value="SMI1/KNR4-like"/>
    <property type="match status" value="1"/>
</dbReference>
<gene>
    <name evidence="1" type="ORF">EII34_11195</name>
</gene>